<evidence type="ECO:0000313" key="2">
    <source>
        <dbReference type="Proteomes" id="UP000601435"/>
    </source>
</evidence>
<reference evidence="1" key="1">
    <citation type="submission" date="2021-02" db="EMBL/GenBank/DDBJ databases">
        <authorList>
            <person name="Dougan E. K."/>
            <person name="Rhodes N."/>
            <person name="Thang M."/>
            <person name="Chan C."/>
        </authorList>
    </citation>
    <scope>NUCLEOTIDE SEQUENCE</scope>
</reference>
<accession>A0A812TXE5</accession>
<keyword evidence="2" id="KW-1185">Reference proteome</keyword>
<protein>
    <submittedName>
        <fullName evidence="1">Uncharacterized protein</fullName>
    </submittedName>
</protein>
<organism evidence="1 2">
    <name type="scientific">Symbiodinium necroappetens</name>
    <dbReference type="NCBI Taxonomy" id="1628268"/>
    <lineage>
        <taxon>Eukaryota</taxon>
        <taxon>Sar</taxon>
        <taxon>Alveolata</taxon>
        <taxon>Dinophyceae</taxon>
        <taxon>Suessiales</taxon>
        <taxon>Symbiodiniaceae</taxon>
        <taxon>Symbiodinium</taxon>
    </lineage>
</organism>
<dbReference type="Proteomes" id="UP000601435">
    <property type="component" value="Unassembled WGS sequence"/>
</dbReference>
<name>A0A812TXE5_9DINO</name>
<feature type="non-terminal residue" evidence="1">
    <location>
        <position position="1"/>
    </location>
</feature>
<dbReference type="AlphaFoldDB" id="A0A812TXE5"/>
<evidence type="ECO:0000313" key="1">
    <source>
        <dbReference type="EMBL" id="CAE7553727.1"/>
    </source>
</evidence>
<gene>
    <name evidence="1" type="ORF">SNEC2469_LOCUS15961</name>
</gene>
<proteinExistence type="predicted"/>
<dbReference type="EMBL" id="CAJNJA010026040">
    <property type="protein sequence ID" value="CAE7553727.1"/>
    <property type="molecule type" value="Genomic_DNA"/>
</dbReference>
<comment type="caution">
    <text evidence="1">The sequence shown here is derived from an EMBL/GenBank/DDBJ whole genome shotgun (WGS) entry which is preliminary data.</text>
</comment>
<sequence>IPRQHERDGADCGAANGGRADSAEVGVLEVHIWLPCPMPWLWHQVQSGAREPLAGEATRVPPARLSRLQRLAEA</sequence>
<feature type="non-terminal residue" evidence="1">
    <location>
        <position position="74"/>
    </location>
</feature>